<dbReference type="HOGENOM" id="CLU_050006_7_0_2"/>
<dbReference type="OrthoDB" id="59344at2157"/>
<dbReference type="EMBL" id="CP002057">
    <property type="protein sequence ID" value="ADI36277.1"/>
    <property type="molecule type" value="Genomic_DNA"/>
</dbReference>
<evidence type="ECO:0000259" key="1">
    <source>
        <dbReference type="Pfam" id="PF01261"/>
    </source>
</evidence>
<accession>D7DT17</accession>
<dbReference type="InterPro" id="IPR013022">
    <property type="entry name" value="Xyl_isomerase-like_TIM-brl"/>
</dbReference>
<dbReference type="SUPFAM" id="SSF51658">
    <property type="entry name" value="Xylose isomerase-like"/>
    <property type="match status" value="1"/>
</dbReference>
<dbReference type="InParanoid" id="D7DT17"/>
<dbReference type="STRING" id="456320.Mvol_0618"/>
<keyword evidence="2" id="KW-0413">Isomerase</keyword>
<dbReference type="GO" id="GO:0016853">
    <property type="term" value="F:isomerase activity"/>
    <property type="evidence" value="ECO:0007669"/>
    <property type="project" value="UniProtKB-KW"/>
</dbReference>
<dbReference type="eggNOG" id="arCOG01897">
    <property type="taxonomic scope" value="Archaea"/>
</dbReference>
<dbReference type="Gene3D" id="3.20.20.150">
    <property type="entry name" value="Divalent-metal-dependent TIM barrel enzymes"/>
    <property type="match status" value="1"/>
</dbReference>
<evidence type="ECO:0000313" key="2">
    <source>
        <dbReference type="EMBL" id="ADI36277.1"/>
    </source>
</evidence>
<sequence length="308" mass="36505">MSKSKHLKLSKPVIGLTSLFFWEYPIEEIVDIVRELELSCFEFVVENPEFWKNRYDEDYLKNLKKEMLKIKHLCVHAPYIELNPASTNENLRNITLEETFWALNVAKFYEAKHMVFHAGQRSAKRLPRINEEYAYLSNYIRLCCKLNEYVDYRDLESVQQIDELISNELILSVENSPQGINKLCKTPEEINYYLNKYEKLRFTLDFVHARTHVEEFLKNVDTSKISNVHISGVNSKDTDHYSLKNSEEPYKSLFEKSIYDLVHKYNYKSSIILEFNDLLYNNGNDMTKKQKMDTISGELNHIRNVLEI</sequence>
<dbReference type="KEGG" id="mvo:Mvol_0618"/>
<gene>
    <name evidence="2" type="ordered locus">Mvol_0618</name>
</gene>
<reference evidence="2 3" key="1">
    <citation type="submission" date="2010-05" db="EMBL/GenBank/DDBJ databases">
        <title>Complete sequence of Methanococcus voltae A3.</title>
        <authorList>
            <consortium name="US DOE Joint Genome Institute"/>
            <person name="Lucas S."/>
            <person name="Copeland A."/>
            <person name="Lapidus A."/>
            <person name="Cheng J.-F."/>
            <person name="Bruce D."/>
            <person name="Goodwin L."/>
            <person name="Pitluck S."/>
            <person name="Lowry S."/>
            <person name="Clum A."/>
            <person name="Land M."/>
            <person name="Hauser L."/>
            <person name="Kyrpides N."/>
            <person name="Mikhailova N."/>
            <person name="Whitman W.B."/>
            <person name="Woyke T."/>
        </authorList>
    </citation>
    <scope>NUCLEOTIDE SEQUENCE [LARGE SCALE GENOMIC DNA]</scope>
    <source>
        <strain evidence="3">ATCC BAA-1334 / A3</strain>
    </source>
</reference>
<dbReference type="Pfam" id="PF01261">
    <property type="entry name" value="AP_endonuc_2"/>
    <property type="match status" value="1"/>
</dbReference>
<name>D7DT17_METV3</name>
<dbReference type="AlphaFoldDB" id="D7DT17"/>
<feature type="domain" description="Xylose isomerase-like TIM barrel" evidence="1">
    <location>
        <begin position="31"/>
        <end position="276"/>
    </location>
</feature>
<dbReference type="Proteomes" id="UP000007722">
    <property type="component" value="Chromosome"/>
</dbReference>
<keyword evidence="3" id="KW-1185">Reference proteome</keyword>
<protein>
    <submittedName>
        <fullName evidence="2">Xylose isomerase domain protein TIM barrel</fullName>
    </submittedName>
</protein>
<proteinExistence type="predicted"/>
<dbReference type="InterPro" id="IPR036237">
    <property type="entry name" value="Xyl_isomerase-like_sf"/>
</dbReference>
<evidence type="ECO:0000313" key="3">
    <source>
        <dbReference type="Proteomes" id="UP000007722"/>
    </source>
</evidence>
<organism evidence="2 3">
    <name type="scientific">Methanococcus voltae (strain ATCC BAA-1334 / A3)</name>
    <dbReference type="NCBI Taxonomy" id="456320"/>
    <lineage>
        <taxon>Archaea</taxon>
        <taxon>Methanobacteriati</taxon>
        <taxon>Methanobacteriota</taxon>
        <taxon>Methanomada group</taxon>
        <taxon>Methanococci</taxon>
        <taxon>Methanococcales</taxon>
        <taxon>Methanococcaceae</taxon>
        <taxon>Methanococcus</taxon>
    </lineage>
</organism>